<organism evidence="1 2">
    <name type="scientific">Anaerobaca lacustris</name>
    <dbReference type="NCBI Taxonomy" id="3044600"/>
    <lineage>
        <taxon>Bacteria</taxon>
        <taxon>Pseudomonadati</taxon>
        <taxon>Planctomycetota</taxon>
        <taxon>Phycisphaerae</taxon>
        <taxon>Sedimentisphaerales</taxon>
        <taxon>Anaerobacaceae</taxon>
        <taxon>Anaerobaca</taxon>
    </lineage>
</organism>
<evidence type="ECO:0000313" key="1">
    <source>
        <dbReference type="EMBL" id="MDI6450498.1"/>
    </source>
</evidence>
<dbReference type="EMBL" id="JASCXX010000021">
    <property type="protein sequence ID" value="MDI6450498.1"/>
    <property type="molecule type" value="Genomic_DNA"/>
</dbReference>
<dbReference type="SUPFAM" id="SSF46785">
    <property type="entry name" value="Winged helix' DNA-binding domain"/>
    <property type="match status" value="1"/>
</dbReference>
<dbReference type="InterPro" id="IPR036388">
    <property type="entry name" value="WH-like_DNA-bd_sf"/>
</dbReference>
<dbReference type="InterPro" id="IPR036390">
    <property type="entry name" value="WH_DNA-bd_sf"/>
</dbReference>
<dbReference type="Gene3D" id="1.10.10.10">
    <property type="entry name" value="Winged helix-like DNA-binding domain superfamily/Winged helix DNA-binding domain"/>
    <property type="match status" value="1"/>
</dbReference>
<accession>A0AAW6U3I3</accession>
<gene>
    <name evidence="1" type="ORF">QJ522_15665</name>
</gene>
<evidence type="ECO:0000313" key="2">
    <source>
        <dbReference type="Proteomes" id="UP001431776"/>
    </source>
</evidence>
<name>A0AAW6U3I3_9BACT</name>
<comment type="caution">
    <text evidence="1">The sequence shown here is derived from an EMBL/GenBank/DDBJ whole genome shotgun (WGS) entry which is preliminary data.</text>
</comment>
<dbReference type="Proteomes" id="UP001431776">
    <property type="component" value="Unassembled WGS sequence"/>
</dbReference>
<keyword evidence="2" id="KW-1185">Reference proteome</keyword>
<protein>
    <recommendedName>
        <fullName evidence="3">MarR family transcriptional regulator</fullName>
    </recommendedName>
</protein>
<proteinExistence type="predicted"/>
<sequence>MEQHLTTVSDQQADASLRTLVTGPVVRATDIVADDDSVESSASGAVQDPCTNSLPASALRFLRAVLANPMLRSSEYAKLAGVSPNTAAKVRAVLIEQGLIREHKLESGARGRAAILLEPLEAAKRLLAEGGGASS</sequence>
<dbReference type="AlphaFoldDB" id="A0AAW6U3I3"/>
<dbReference type="RefSeq" id="WP_349245908.1">
    <property type="nucleotide sequence ID" value="NZ_JASCXX010000021.1"/>
</dbReference>
<reference evidence="1" key="1">
    <citation type="submission" date="2023-05" db="EMBL/GenBank/DDBJ databases">
        <title>Anaerotaeda fermentans gen. nov., sp. nov., a novel anaerobic planctomycete of the new family within the order Sedimentisphaerales isolated from Taman Peninsula, Russia.</title>
        <authorList>
            <person name="Khomyakova M.A."/>
            <person name="Merkel A.Y."/>
            <person name="Slobodkin A.I."/>
        </authorList>
    </citation>
    <scope>NUCLEOTIDE SEQUENCE</scope>
    <source>
        <strain evidence="1">M17dextr</strain>
    </source>
</reference>
<evidence type="ECO:0008006" key="3">
    <source>
        <dbReference type="Google" id="ProtNLM"/>
    </source>
</evidence>